<dbReference type="PANTHER" id="PTHR46211:SF1">
    <property type="entry name" value="GLYCEROPHOSPHODIESTER PHOSPHODIESTERASE, CYTOPLASMIC"/>
    <property type="match status" value="1"/>
</dbReference>
<evidence type="ECO:0000313" key="3">
    <source>
        <dbReference type="Proteomes" id="UP000065807"/>
    </source>
</evidence>
<evidence type="ECO:0000313" key="2">
    <source>
        <dbReference type="EMBL" id="BAS26028.1"/>
    </source>
</evidence>
<dbReference type="EMBL" id="AP014924">
    <property type="protein sequence ID" value="BAS26028.1"/>
    <property type="molecule type" value="Genomic_DNA"/>
</dbReference>
<dbReference type="GO" id="GO:0008081">
    <property type="term" value="F:phosphoric diester hydrolase activity"/>
    <property type="evidence" value="ECO:0007669"/>
    <property type="project" value="InterPro"/>
</dbReference>
<dbReference type="STRING" id="1555112.LIP_0171"/>
<dbReference type="AlphaFoldDB" id="A0A0K2SFZ6"/>
<gene>
    <name evidence="2" type="ORF">LIP_0171</name>
</gene>
<dbReference type="RefSeq" id="WP_068133059.1">
    <property type="nucleotide sequence ID" value="NZ_AP014924.1"/>
</dbReference>
<name>A0A0K2SFZ6_LIMPI</name>
<dbReference type="PROSITE" id="PS51704">
    <property type="entry name" value="GP_PDE"/>
    <property type="match status" value="1"/>
</dbReference>
<reference evidence="3" key="1">
    <citation type="submission" date="2015-07" db="EMBL/GenBank/DDBJ databases">
        <title>Complete genome sequence and phylogenetic analysis of Limnochorda pilosa.</title>
        <authorList>
            <person name="Watanabe M."/>
            <person name="Kojima H."/>
            <person name="Fukui M."/>
        </authorList>
    </citation>
    <scope>NUCLEOTIDE SEQUENCE [LARGE SCALE GENOMIC DNA]</scope>
    <source>
        <strain evidence="3">HC45</strain>
    </source>
</reference>
<protein>
    <recommendedName>
        <fullName evidence="1">GP-PDE domain-containing protein</fullName>
    </recommendedName>
</protein>
<dbReference type="PATRIC" id="fig|1555112.3.peg.176"/>
<dbReference type="SUPFAM" id="SSF51695">
    <property type="entry name" value="PLC-like phosphodiesterases"/>
    <property type="match status" value="1"/>
</dbReference>
<accession>A0A0K2SFZ6</accession>
<dbReference type="InterPro" id="IPR030395">
    <property type="entry name" value="GP_PDE_dom"/>
</dbReference>
<dbReference type="KEGG" id="lpil:LIP_0171"/>
<evidence type="ECO:0000259" key="1">
    <source>
        <dbReference type="PROSITE" id="PS51704"/>
    </source>
</evidence>
<dbReference type="PANTHER" id="PTHR46211">
    <property type="entry name" value="GLYCEROPHOSPHORYL DIESTER PHOSPHODIESTERASE"/>
    <property type="match status" value="1"/>
</dbReference>
<dbReference type="InterPro" id="IPR017946">
    <property type="entry name" value="PLC-like_Pdiesterase_TIM-brl"/>
</dbReference>
<dbReference type="Gene3D" id="3.20.20.190">
    <property type="entry name" value="Phosphatidylinositol (PI) phosphodiesterase"/>
    <property type="match status" value="1"/>
</dbReference>
<feature type="domain" description="GP-PDE" evidence="1">
    <location>
        <begin position="4"/>
        <end position="242"/>
    </location>
</feature>
<dbReference type="GO" id="GO:0006629">
    <property type="term" value="P:lipid metabolic process"/>
    <property type="evidence" value="ECO:0007669"/>
    <property type="project" value="InterPro"/>
</dbReference>
<sequence length="245" mass="26867">MERPLILAHRGASLEAPENTLAAFRLALEQGADGWELDVHRSRDGHLVVCHDERVDRTTDGSGLIREMTLADLGRLDAGAWFDRRFAGERIPTLDQVWALAEEAGGIRLLNVELKLGFAAYPGIEEQLAEWIESHGLVDRVIVSSFNHFSLLRLGQVAPQVRTGILYMAAWVEPWAGARRVGARSLHPYHPTLVPPLVEAAHAQGLEVYPFTVDEPARLRELAAMGVDGLITGRPAEARAVVAAP</sequence>
<dbReference type="Pfam" id="PF03009">
    <property type="entry name" value="GDPD"/>
    <property type="match status" value="1"/>
</dbReference>
<organism evidence="2 3">
    <name type="scientific">Limnochorda pilosa</name>
    <dbReference type="NCBI Taxonomy" id="1555112"/>
    <lineage>
        <taxon>Bacteria</taxon>
        <taxon>Bacillati</taxon>
        <taxon>Bacillota</taxon>
        <taxon>Limnochordia</taxon>
        <taxon>Limnochordales</taxon>
        <taxon>Limnochordaceae</taxon>
        <taxon>Limnochorda</taxon>
    </lineage>
</organism>
<keyword evidence="3" id="KW-1185">Reference proteome</keyword>
<reference evidence="3" key="2">
    <citation type="journal article" date="2016" name="Int. J. Syst. Evol. Microbiol.">
        <title>Complete genome sequence and cell structure of Limnochorda pilosa, a Gram-negative spore-former within the phylum Firmicutes.</title>
        <authorList>
            <person name="Watanabe M."/>
            <person name="Kojima H."/>
            <person name="Fukui M."/>
        </authorList>
    </citation>
    <scope>NUCLEOTIDE SEQUENCE [LARGE SCALE GENOMIC DNA]</scope>
    <source>
        <strain evidence="3">HC45</strain>
    </source>
</reference>
<dbReference type="Proteomes" id="UP000065807">
    <property type="component" value="Chromosome"/>
</dbReference>
<dbReference type="OrthoDB" id="384721at2"/>
<dbReference type="CDD" id="cd08563">
    <property type="entry name" value="GDPD_TtGDE_like"/>
    <property type="match status" value="1"/>
</dbReference>
<proteinExistence type="predicted"/>